<gene>
    <name evidence="5" type="ORF">JKJ07_35875</name>
</gene>
<evidence type="ECO:0000313" key="5">
    <source>
        <dbReference type="EMBL" id="MBL7259711.1"/>
    </source>
</evidence>
<dbReference type="GO" id="GO:0004601">
    <property type="term" value="F:peroxidase activity"/>
    <property type="evidence" value="ECO:0007669"/>
    <property type="project" value="UniProtKB-KW"/>
</dbReference>
<dbReference type="InterPro" id="IPR000889">
    <property type="entry name" value="Glutathione_peroxidase"/>
</dbReference>
<accession>A0ABS1VYZ5</accession>
<dbReference type="InterPro" id="IPR029759">
    <property type="entry name" value="GPX_AS"/>
</dbReference>
<keyword evidence="3 4" id="KW-0560">Oxidoreductase</keyword>
<dbReference type="PIRSF" id="PIRSF000303">
    <property type="entry name" value="Glutathion_perox"/>
    <property type="match status" value="1"/>
</dbReference>
<dbReference type="RefSeq" id="WP_202996419.1">
    <property type="nucleotide sequence ID" value="NZ_JAENHO010000012.1"/>
</dbReference>
<dbReference type="Gene3D" id="3.40.30.10">
    <property type="entry name" value="Glutaredoxin"/>
    <property type="match status" value="1"/>
</dbReference>
<dbReference type="PROSITE" id="PS51355">
    <property type="entry name" value="GLUTATHIONE_PEROXID_3"/>
    <property type="match status" value="1"/>
</dbReference>
<organism evidence="5 6">
    <name type="scientific">Paractinoplanes lichenicola</name>
    <dbReference type="NCBI Taxonomy" id="2802976"/>
    <lineage>
        <taxon>Bacteria</taxon>
        <taxon>Bacillati</taxon>
        <taxon>Actinomycetota</taxon>
        <taxon>Actinomycetes</taxon>
        <taxon>Micromonosporales</taxon>
        <taxon>Micromonosporaceae</taxon>
        <taxon>Paractinoplanes</taxon>
    </lineage>
</organism>
<comment type="similarity">
    <text evidence="1 4">Belongs to the glutathione peroxidase family.</text>
</comment>
<keyword evidence="6" id="KW-1185">Reference proteome</keyword>
<evidence type="ECO:0000313" key="6">
    <source>
        <dbReference type="Proteomes" id="UP000598996"/>
    </source>
</evidence>
<dbReference type="PANTHER" id="PTHR11592:SF40">
    <property type="entry name" value="THIOREDOXIN_GLUTATHIONE PEROXIDASE BTUE"/>
    <property type="match status" value="1"/>
</dbReference>
<proteinExistence type="inferred from homology"/>
<dbReference type="PANTHER" id="PTHR11592">
    <property type="entry name" value="GLUTATHIONE PEROXIDASE"/>
    <property type="match status" value="1"/>
</dbReference>
<evidence type="ECO:0000256" key="1">
    <source>
        <dbReference type="ARBA" id="ARBA00006926"/>
    </source>
</evidence>
<evidence type="ECO:0000256" key="4">
    <source>
        <dbReference type="RuleBase" id="RU000499"/>
    </source>
</evidence>
<dbReference type="SUPFAM" id="SSF52833">
    <property type="entry name" value="Thioredoxin-like"/>
    <property type="match status" value="1"/>
</dbReference>
<dbReference type="CDD" id="cd00340">
    <property type="entry name" value="GSH_Peroxidase"/>
    <property type="match status" value="1"/>
</dbReference>
<protein>
    <recommendedName>
        <fullName evidence="4">Glutathione peroxidase</fullName>
    </recommendedName>
</protein>
<sequence length="159" mass="17409">MTAIQEIPLKTITGEDATLGDYAGQVLLVVNVASKCGLTPQYEGLEKLHEQLSEQGFAVLGFPANDFAGQEPGTDEEIAEFCRSTYSVQFPMFSKISVLGADRHPLYDELAGDQDVQWNFEKFLISRTGEVAARFSPRVTPDDAELTAAIDRELAAPRP</sequence>
<reference evidence="5 6" key="1">
    <citation type="submission" date="2021-01" db="EMBL/GenBank/DDBJ databases">
        <title>Actinoplanes sp. nov. LDG1-01 isolated from lichen.</title>
        <authorList>
            <person name="Saeng-In P."/>
            <person name="Phongsopitanun W."/>
            <person name="Kanchanasin P."/>
            <person name="Yuki M."/>
            <person name="Kudo T."/>
            <person name="Ohkuma M."/>
            <person name="Tanasupawat S."/>
        </authorList>
    </citation>
    <scope>NUCLEOTIDE SEQUENCE [LARGE SCALE GENOMIC DNA]</scope>
    <source>
        <strain evidence="5 6">LDG1-01</strain>
    </source>
</reference>
<comment type="caution">
    <text evidence="5">The sequence shown here is derived from an EMBL/GenBank/DDBJ whole genome shotgun (WGS) entry which is preliminary data.</text>
</comment>
<keyword evidence="2 4" id="KW-0575">Peroxidase</keyword>
<evidence type="ECO:0000256" key="2">
    <source>
        <dbReference type="ARBA" id="ARBA00022559"/>
    </source>
</evidence>
<dbReference type="PROSITE" id="PS00460">
    <property type="entry name" value="GLUTATHIONE_PEROXID_1"/>
    <property type="match status" value="1"/>
</dbReference>
<dbReference type="EMBL" id="JAENHO010000012">
    <property type="protein sequence ID" value="MBL7259711.1"/>
    <property type="molecule type" value="Genomic_DNA"/>
</dbReference>
<evidence type="ECO:0000256" key="3">
    <source>
        <dbReference type="ARBA" id="ARBA00023002"/>
    </source>
</evidence>
<dbReference type="InterPro" id="IPR036249">
    <property type="entry name" value="Thioredoxin-like_sf"/>
</dbReference>
<name>A0ABS1VYZ5_9ACTN</name>
<dbReference type="PRINTS" id="PR01011">
    <property type="entry name" value="GLUTPROXDASE"/>
</dbReference>
<dbReference type="Proteomes" id="UP000598996">
    <property type="component" value="Unassembled WGS sequence"/>
</dbReference>
<dbReference type="Pfam" id="PF00255">
    <property type="entry name" value="GSHPx"/>
    <property type="match status" value="1"/>
</dbReference>